<dbReference type="AlphaFoldDB" id="A0AAV4C3R8"/>
<feature type="compositionally biased region" description="Basic and acidic residues" evidence="1">
    <location>
        <begin position="20"/>
        <end position="40"/>
    </location>
</feature>
<evidence type="ECO:0000256" key="1">
    <source>
        <dbReference type="SAM" id="MobiDB-lite"/>
    </source>
</evidence>
<dbReference type="Proteomes" id="UP000735302">
    <property type="component" value="Unassembled WGS sequence"/>
</dbReference>
<organism evidence="2 3">
    <name type="scientific">Plakobranchus ocellatus</name>
    <dbReference type="NCBI Taxonomy" id="259542"/>
    <lineage>
        <taxon>Eukaryota</taxon>
        <taxon>Metazoa</taxon>
        <taxon>Spiralia</taxon>
        <taxon>Lophotrochozoa</taxon>
        <taxon>Mollusca</taxon>
        <taxon>Gastropoda</taxon>
        <taxon>Heterobranchia</taxon>
        <taxon>Euthyneura</taxon>
        <taxon>Panpulmonata</taxon>
        <taxon>Sacoglossa</taxon>
        <taxon>Placobranchoidea</taxon>
        <taxon>Plakobranchidae</taxon>
        <taxon>Plakobranchus</taxon>
    </lineage>
</organism>
<comment type="caution">
    <text evidence="2">The sequence shown here is derived from an EMBL/GenBank/DDBJ whole genome shotgun (WGS) entry which is preliminary data.</text>
</comment>
<dbReference type="InterPro" id="IPR011604">
    <property type="entry name" value="PDDEXK-like_dom_sf"/>
</dbReference>
<evidence type="ECO:0000313" key="2">
    <source>
        <dbReference type="EMBL" id="GFO26041.1"/>
    </source>
</evidence>
<accession>A0AAV4C3R8</accession>
<proteinExistence type="predicted"/>
<sequence>MLWKKNCKMMTSPLMKKEKKTNGETEFDTQRDAERKKKPEEVSNFIAGLPQIAPGCAFFPGSASQLRTRKSQDMPPTLQQLADKCLASNSIQDEGALSQTFGEILLLKNEQCDILKWRSLEQGTSSVWLEQRKGRIMGSNVRRVARKIVKLMRNKKAASTTIMTCSREVSHIPARYQGKENELKGLMEFKEAMRVSHHNMSVTAIHRYQP</sequence>
<keyword evidence="3" id="KW-1185">Reference proteome</keyword>
<feature type="region of interest" description="Disordered" evidence="1">
    <location>
        <begin position="12"/>
        <end position="40"/>
    </location>
</feature>
<dbReference type="Gene3D" id="3.90.320.10">
    <property type="match status" value="1"/>
</dbReference>
<dbReference type="EMBL" id="BLXT01005778">
    <property type="protein sequence ID" value="GFO26041.1"/>
    <property type="molecule type" value="Genomic_DNA"/>
</dbReference>
<evidence type="ECO:0000313" key="3">
    <source>
        <dbReference type="Proteomes" id="UP000735302"/>
    </source>
</evidence>
<reference evidence="2 3" key="1">
    <citation type="journal article" date="2021" name="Elife">
        <title>Chloroplast acquisition without the gene transfer in kleptoplastic sea slugs, Plakobranchus ocellatus.</title>
        <authorList>
            <person name="Maeda T."/>
            <person name="Takahashi S."/>
            <person name="Yoshida T."/>
            <person name="Shimamura S."/>
            <person name="Takaki Y."/>
            <person name="Nagai Y."/>
            <person name="Toyoda A."/>
            <person name="Suzuki Y."/>
            <person name="Arimoto A."/>
            <person name="Ishii H."/>
            <person name="Satoh N."/>
            <person name="Nishiyama T."/>
            <person name="Hasebe M."/>
            <person name="Maruyama T."/>
            <person name="Minagawa J."/>
            <person name="Obokata J."/>
            <person name="Shigenobu S."/>
        </authorList>
    </citation>
    <scope>NUCLEOTIDE SEQUENCE [LARGE SCALE GENOMIC DNA]</scope>
</reference>
<gene>
    <name evidence="2" type="ORF">PoB_005254600</name>
</gene>
<protein>
    <submittedName>
        <fullName evidence="2">Uncharacterized protein</fullName>
    </submittedName>
</protein>
<name>A0AAV4C3R8_9GAST</name>